<dbReference type="Pfam" id="PF09493">
    <property type="entry name" value="DUF2389"/>
    <property type="match status" value="1"/>
</dbReference>
<dbReference type="RefSeq" id="WP_088620608.1">
    <property type="nucleotide sequence ID" value="NZ_CP022129.1"/>
</dbReference>
<reference evidence="1 2" key="1">
    <citation type="submission" date="2017-06" db="EMBL/GenBank/DDBJ databases">
        <title>Genome Sequencing of the methanotroph Methylovulum psychrotolerants str. HV10-M2 isolated from a high-altitude environment.</title>
        <authorList>
            <person name="Mateos-Rivera A."/>
        </authorList>
    </citation>
    <scope>NUCLEOTIDE SEQUENCE [LARGE SCALE GENOMIC DNA]</scope>
    <source>
        <strain evidence="1 2">HV10_M2</strain>
    </source>
</reference>
<evidence type="ECO:0000313" key="1">
    <source>
        <dbReference type="EMBL" id="ASF47738.1"/>
    </source>
</evidence>
<accession>A0A1Z4C2H7</accession>
<dbReference type="AlphaFoldDB" id="A0A1Z4C2H7"/>
<dbReference type="EMBL" id="CP022129">
    <property type="protein sequence ID" value="ASF47738.1"/>
    <property type="molecule type" value="Genomic_DNA"/>
</dbReference>
<protein>
    <recommendedName>
        <fullName evidence="3">TIGR02450 family Trp-rich protein</fullName>
    </recommendedName>
</protein>
<proteinExistence type="predicted"/>
<evidence type="ECO:0000313" key="2">
    <source>
        <dbReference type="Proteomes" id="UP000197019"/>
    </source>
</evidence>
<dbReference type="Proteomes" id="UP000197019">
    <property type="component" value="Chromosome"/>
</dbReference>
<dbReference type="OrthoDB" id="5592973at2"/>
<dbReference type="KEGG" id="mpsy:CEK71_17625"/>
<organism evidence="1 2">
    <name type="scientific">Methylovulum psychrotolerans</name>
    <dbReference type="NCBI Taxonomy" id="1704499"/>
    <lineage>
        <taxon>Bacteria</taxon>
        <taxon>Pseudomonadati</taxon>
        <taxon>Pseudomonadota</taxon>
        <taxon>Gammaproteobacteria</taxon>
        <taxon>Methylococcales</taxon>
        <taxon>Methylococcaceae</taxon>
        <taxon>Methylovulum</taxon>
    </lineage>
</organism>
<dbReference type="NCBIfam" id="TIGR02450">
    <property type="entry name" value="TIGR02450 family Trp-rich protein"/>
    <property type="match status" value="1"/>
</dbReference>
<sequence length="73" mass="8680">MNKRLINPQKLLLSKWTAVTPANKEKHFLVTRLIKDEQEVVIACILEAVINHNEYEIAWNLLKEKTIWQMGWH</sequence>
<keyword evidence="2" id="KW-1185">Reference proteome</keyword>
<name>A0A1Z4C2H7_9GAMM</name>
<gene>
    <name evidence="1" type="ORF">CEK71_17625</name>
</gene>
<dbReference type="InterPro" id="IPR012663">
    <property type="entry name" value="CHP02450_Tryp"/>
</dbReference>
<evidence type="ECO:0008006" key="3">
    <source>
        <dbReference type="Google" id="ProtNLM"/>
    </source>
</evidence>